<reference evidence="2" key="1">
    <citation type="submission" date="2021-05" db="EMBL/GenBank/DDBJ databases">
        <title>The genome of the haptophyte Pavlova lutheri (Diacronema luteri, Pavlovales) - a model for lipid biosynthesis in eukaryotic algae.</title>
        <authorList>
            <person name="Hulatt C.J."/>
            <person name="Posewitz M.C."/>
        </authorList>
    </citation>
    <scope>NUCLEOTIDE SEQUENCE</scope>
    <source>
        <strain evidence="2">NIVA-4/92</strain>
    </source>
</reference>
<evidence type="ECO:0000313" key="3">
    <source>
        <dbReference type="Proteomes" id="UP000751190"/>
    </source>
</evidence>
<accession>A0A8J6C9F8</accession>
<evidence type="ECO:0000313" key="2">
    <source>
        <dbReference type="EMBL" id="KAG8462936.1"/>
    </source>
</evidence>
<dbReference type="OrthoDB" id="424465at2759"/>
<dbReference type="InterPro" id="IPR050910">
    <property type="entry name" value="JMJD6_ArgDemeth/LysHydrox"/>
</dbReference>
<gene>
    <name evidence="2" type="ORF">KFE25_001709</name>
</gene>
<feature type="domain" description="JmjC" evidence="1">
    <location>
        <begin position="147"/>
        <end position="306"/>
    </location>
</feature>
<proteinExistence type="predicted"/>
<comment type="caution">
    <text evidence="2">The sequence shown here is derived from an EMBL/GenBank/DDBJ whole genome shotgun (WGS) entry which is preliminary data.</text>
</comment>
<dbReference type="SUPFAM" id="SSF51197">
    <property type="entry name" value="Clavaminate synthase-like"/>
    <property type="match status" value="1"/>
</dbReference>
<dbReference type="Pfam" id="PF13621">
    <property type="entry name" value="Cupin_8"/>
    <property type="match status" value="1"/>
</dbReference>
<organism evidence="2 3">
    <name type="scientific">Diacronema lutheri</name>
    <name type="common">Unicellular marine alga</name>
    <name type="synonym">Monochrysis lutheri</name>
    <dbReference type="NCBI Taxonomy" id="2081491"/>
    <lineage>
        <taxon>Eukaryota</taxon>
        <taxon>Haptista</taxon>
        <taxon>Haptophyta</taxon>
        <taxon>Pavlovophyceae</taxon>
        <taxon>Pavlovales</taxon>
        <taxon>Pavlovaceae</taxon>
        <taxon>Diacronema</taxon>
    </lineage>
</organism>
<dbReference type="AlphaFoldDB" id="A0A8J6C9F8"/>
<dbReference type="GO" id="GO:0016706">
    <property type="term" value="F:2-oxoglutarate-dependent dioxygenase activity"/>
    <property type="evidence" value="ECO:0007669"/>
    <property type="project" value="TreeGrafter"/>
</dbReference>
<dbReference type="PANTHER" id="PTHR12480:SF6">
    <property type="entry name" value="2-OXOGLUTARATE AND IRON-DEPENDENT OXYGENASE JMJD4"/>
    <property type="match status" value="1"/>
</dbReference>
<sequence>MGDVTKRVQPVGLVARAERVGPDVAKRGLHTSRRRGFSDRPDWLETFRAEPPAARAVRRVRALDVPDGGVLVAAGEPVLISGCTDGWPAARRWATRDALCEAHGELRFELADGVEMGLAEYVEYATGATGAGATADFPYYLFERRFRGERRALLDDFAPPELFADDLLGLVPGSSMRYWIAGGARTGTCLHVDPLLTSAWNACLCGAKRWALLPPGTPLGADLAPTVATPCDWFADAYPRLVAAAEAGGAAAPRLVECVQRPGETIFVPSGWWHAVVNLEWSVAVTHNFLNAAALPALWPRLRADFPPFSMVLADCLAHARPAVLAAVHARARAGHAADADGAAAPPASAYDGAAALVLQLPLATLVGWLRERPAAAELGALGAAGVRALYLWHERLGAVSRVLLEFGGRLQLVTQLVTPPDGDASAGAEGGAGGGDGGCEPALAPLAEAPAALREALQAHRAPCCSPLVVRAATQEFDAMRRGALAGAAPTIATPAADGAPTGPVAAGPGAAGPGVSAGRVAIVRVERGPADEVEPARARAALRAWEAQLAVACAATRGKE</sequence>
<dbReference type="GO" id="GO:0005737">
    <property type="term" value="C:cytoplasm"/>
    <property type="evidence" value="ECO:0007669"/>
    <property type="project" value="TreeGrafter"/>
</dbReference>
<dbReference type="PANTHER" id="PTHR12480">
    <property type="entry name" value="ARGININE DEMETHYLASE AND LYSYL-HYDROXYLASE JMJD"/>
    <property type="match status" value="1"/>
</dbReference>
<dbReference type="GO" id="GO:0043565">
    <property type="term" value="F:sequence-specific DNA binding"/>
    <property type="evidence" value="ECO:0007669"/>
    <property type="project" value="TreeGrafter"/>
</dbReference>
<dbReference type="GO" id="GO:0045905">
    <property type="term" value="P:positive regulation of translational termination"/>
    <property type="evidence" value="ECO:0007669"/>
    <property type="project" value="TreeGrafter"/>
</dbReference>
<dbReference type="InterPro" id="IPR041667">
    <property type="entry name" value="Cupin_8"/>
</dbReference>
<dbReference type="GO" id="GO:0005634">
    <property type="term" value="C:nucleus"/>
    <property type="evidence" value="ECO:0007669"/>
    <property type="project" value="TreeGrafter"/>
</dbReference>
<dbReference type="InterPro" id="IPR003347">
    <property type="entry name" value="JmjC_dom"/>
</dbReference>
<protein>
    <recommendedName>
        <fullName evidence="1">JmjC domain-containing protein</fullName>
    </recommendedName>
</protein>
<name>A0A8J6C9F8_DIALT</name>
<keyword evidence="3" id="KW-1185">Reference proteome</keyword>
<dbReference type="Proteomes" id="UP000751190">
    <property type="component" value="Unassembled WGS sequence"/>
</dbReference>
<dbReference type="Gene3D" id="2.60.120.650">
    <property type="entry name" value="Cupin"/>
    <property type="match status" value="1"/>
</dbReference>
<dbReference type="EMBL" id="JAGTXO010000018">
    <property type="protein sequence ID" value="KAG8462936.1"/>
    <property type="molecule type" value="Genomic_DNA"/>
</dbReference>
<evidence type="ECO:0000259" key="1">
    <source>
        <dbReference type="PROSITE" id="PS51184"/>
    </source>
</evidence>
<dbReference type="PROSITE" id="PS51184">
    <property type="entry name" value="JMJC"/>
    <property type="match status" value="1"/>
</dbReference>
<dbReference type="SMART" id="SM00558">
    <property type="entry name" value="JmjC"/>
    <property type="match status" value="1"/>
</dbReference>